<dbReference type="SUPFAM" id="SSF50129">
    <property type="entry name" value="GroES-like"/>
    <property type="match status" value="1"/>
</dbReference>
<dbReference type="Gene3D" id="3.40.50.720">
    <property type="entry name" value="NAD(P)-binding Rossmann-like Domain"/>
    <property type="match status" value="1"/>
</dbReference>
<accession>A0A8H4R8R9</accession>
<dbReference type="InterPro" id="IPR002328">
    <property type="entry name" value="ADH_Zn_CS"/>
</dbReference>
<evidence type="ECO:0000259" key="6">
    <source>
        <dbReference type="SMART" id="SM00829"/>
    </source>
</evidence>
<comment type="caution">
    <text evidence="7">The sequence shown here is derived from an EMBL/GenBank/DDBJ whole genome shotgun (WGS) entry which is preliminary data.</text>
</comment>
<dbReference type="SMART" id="SM00829">
    <property type="entry name" value="PKS_ER"/>
    <property type="match status" value="1"/>
</dbReference>
<dbReference type="AlphaFoldDB" id="A0A8H4R8R9"/>
<feature type="domain" description="Enoyl reductase (ER)" evidence="6">
    <location>
        <begin position="11"/>
        <end position="328"/>
    </location>
</feature>
<dbReference type="SUPFAM" id="SSF51735">
    <property type="entry name" value="NAD(P)-binding Rossmann-fold domains"/>
    <property type="match status" value="1"/>
</dbReference>
<keyword evidence="2 5" id="KW-0479">Metal-binding</keyword>
<evidence type="ECO:0000313" key="8">
    <source>
        <dbReference type="Proteomes" id="UP000566819"/>
    </source>
</evidence>
<evidence type="ECO:0000256" key="1">
    <source>
        <dbReference type="ARBA" id="ARBA00001947"/>
    </source>
</evidence>
<dbReference type="FunFam" id="3.40.50.720:FF:000022">
    <property type="entry name" value="Cinnamyl alcohol dehydrogenase"/>
    <property type="match status" value="1"/>
</dbReference>
<evidence type="ECO:0000313" key="7">
    <source>
        <dbReference type="EMBL" id="KAF4624339.1"/>
    </source>
</evidence>
<dbReference type="OrthoDB" id="1879366at2759"/>
<sequence>MSGYDFKVFKGSASGEIVESTTHRPELTGHQVYLELTHSGVCGTDVHFKQADMGLGHEGVGVVRAIGPEVTTLKMQVPFPISPRLTTPTNNITEATEQVGDGCKKAAAPANGSFASGSVQDERFLFKIPDSLPSEAAAPLMCAGITVFAPLTQYGVKSTDVVGVVGIGGLGHLAIQFANKMGCEVVALSGTESKKEEAFKLGAHHFIATKDAKELSVPRKINHLLVTTSFMPDLDQYSSILAPMAQVFPLMVTSFDAKLEVPFMKFLLRGWRFVGCTGAPKIVYQQMLQFAGLHGVRPVIERFPMSKVGVEESMQKLAEGKMRYRGVLFAEEA</sequence>
<evidence type="ECO:0000256" key="3">
    <source>
        <dbReference type="ARBA" id="ARBA00022833"/>
    </source>
</evidence>
<dbReference type="InterPro" id="IPR011032">
    <property type="entry name" value="GroES-like_sf"/>
</dbReference>
<dbReference type="InterPro" id="IPR013149">
    <property type="entry name" value="ADH-like_C"/>
</dbReference>
<reference evidence="7 8" key="1">
    <citation type="submission" date="2020-03" db="EMBL/GenBank/DDBJ databases">
        <title>Draft Genome Sequence of Cudoniella acicularis.</title>
        <authorList>
            <person name="Buettner E."/>
            <person name="Kellner H."/>
        </authorList>
    </citation>
    <scope>NUCLEOTIDE SEQUENCE [LARGE SCALE GENOMIC DNA]</scope>
    <source>
        <strain evidence="7 8">DSM 108380</strain>
    </source>
</reference>
<dbReference type="Pfam" id="PF08240">
    <property type="entry name" value="ADH_N"/>
    <property type="match status" value="1"/>
</dbReference>
<evidence type="ECO:0000256" key="4">
    <source>
        <dbReference type="ARBA" id="ARBA00023002"/>
    </source>
</evidence>
<keyword evidence="4" id="KW-0560">Oxidoreductase</keyword>
<dbReference type="InterPro" id="IPR020843">
    <property type="entry name" value="ER"/>
</dbReference>
<dbReference type="Pfam" id="PF00107">
    <property type="entry name" value="ADH_zinc_N"/>
    <property type="match status" value="1"/>
</dbReference>
<dbReference type="GO" id="GO:0008270">
    <property type="term" value="F:zinc ion binding"/>
    <property type="evidence" value="ECO:0007669"/>
    <property type="project" value="InterPro"/>
</dbReference>
<dbReference type="InterPro" id="IPR013154">
    <property type="entry name" value="ADH-like_N"/>
</dbReference>
<dbReference type="Proteomes" id="UP000566819">
    <property type="component" value="Unassembled WGS sequence"/>
</dbReference>
<comment type="cofactor">
    <cofactor evidence="1 5">
        <name>Zn(2+)</name>
        <dbReference type="ChEBI" id="CHEBI:29105"/>
    </cofactor>
</comment>
<gene>
    <name evidence="7" type="ORF">G7Y89_g13832</name>
</gene>
<dbReference type="PROSITE" id="PS00059">
    <property type="entry name" value="ADH_ZINC"/>
    <property type="match status" value="1"/>
</dbReference>
<dbReference type="PANTHER" id="PTHR42683">
    <property type="entry name" value="ALDEHYDE REDUCTASE"/>
    <property type="match status" value="1"/>
</dbReference>
<dbReference type="Gene3D" id="3.90.180.10">
    <property type="entry name" value="Medium-chain alcohol dehydrogenases, catalytic domain"/>
    <property type="match status" value="1"/>
</dbReference>
<evidence type="ECO:0000256" key="5">
    <source>
        <dbReference type="RuleBase" id="RU361277"/>
    </source>
</evidence>
<dbReference type="EMBL" id="JAAMPI010001686">
    <property type="protein sequence ID" value="KAF4624339.1"/>
    <property type="molecule type" value="Genomic_DNA"/>
</dbReference>
<comment type="similarity">
    <text evidence="5">Belongs to the zinc-containing alcohol dehydrogenase family.</text>
</comment>
<keyword evidence="3 5" id="KW-0862">Zinc</keyword>
<organism evidence="7 8">
    <name type="scientific">Cudoniella acicularis</name>
    <dbReference type="NCBI Taxonomy" id="354080"/>
    <lineage>
        <taxon>Eukaryota</taxon>
        <taxon>Fungi</taxon>
        <taxon>Dikarya</taxon>
        <taxon>Ascomycota</taxon>
        <taxon>Pezizomycotina</taxon>
        <taxon>Leotiomycetes</taxon>
        <taxon>Helotiales</taxon>
        <taxon>Tricladiaceae</taxon>
        <taxon>Cudoniella</taxon>
    </lineage>
</organism>
<dbReference type="InterPro" id="IPR036291">
    <property type="entry name" value="NAD(P)-bd_dom_sf"/>
</dbReference>
<name>A0A8H4R8R9_9HELO</name>
<dbReference type="InterPro" id="IPR047109">
    <property type="entry name" value="CAD-like"/>
</dbReference>
<evidence type="ECO:0000256" key="2">
    <source>
        <dbReference type="ARBA" id="ARBA00022723"/>
    </source>
</evidence>
<dbReference type="GO" id="GO:0016616">
    <property type="term" value="F:oxidoreductase activity, acting on the CH-OH group of donors, NAD or NADP as acceptor"/>
    <property type="evidence" value="ECO:0007669"/>
    <property type="project" value="InterPro"/>
</dbReference>
<keyword evidence="8" id="KW-1185">Reference proteome</keyword>
<protein>
    <recommendedName>
        <fullName evidence="6">Enoyl reductase (ER) domain-containing protein</fullName>
    </recommendedName>
</protein>
<proteinExistence type="inferred from homology"/>